<dbReference type="Pfam" id="PF12697">
    <property type="entry name" value="Abhydrolase_6"/>
    <property type="match status" value="1"/>
</dbReference>
<dbReference type="PANTHER" id="PTHR46438">
    <property type="entry name" value="ALPHA/BETA-HYDROLASES SUPERFAMILY PROTEIN"/>
    <property type="match status" value="1"/>
</dbReference>
<dbReference type="SUPFAM" id="SSF53474">
    <property type="entry name" value="alpha/beta-Hydrolases"/>
    <property type="match status" value="1"/>
</dbReference>
<dbReference type="Proteomes" id="UP000340077">
    <property type="component" value="Unassembled WGS sequence"/>
</dbReference>
<proteinExistence type="predicted"/>
<evidence type="ECO:0000259" key="1">
    <source>
        <dbReference type="Pfam" id="PF12697"/>
    </source>
</evidence>
<dbReference type="InterPro" id="IPR029058">
    <property type="entry name" value="AB_hydrolase_fold"/>
</dbReference>
<accession>A0A5M3PRF4</accession>
<sequence>MNLSLTVFQAAFGFYSRLMPAKAASKAVELMTSPRIKTERRNSSRTLFERVVPLSNDGLLSIYGVGPKKILLLHGWSGWIGQFKDLISEIDPQEYTIYAVHPAGHGESPATESHPGRFIEAVLEAHQYAGSSFDVGVGHSLGAAALVYAQSTRNCFERLVLVSGPATIEGVLSRFANFVNLGERSKRLFVNDMERTVGLSVDRLDLVALAPSIETPVLLIHDDRDTEVPVAESRALHAAFPRSRLTHTTGYGHSRLLQKPEVIKEIVEFSNSPFRP</sequence>
<dbReference type="AlphaFoldDB" id="A0A5M3PRF4"/>
<dbReference type="Gene3D" id="3.40.50.1820">
    <property type="entry name" value="alpha/beta hydrolase"/>
    <property type="match status" value="1"/>
</dbReference>
<dbReference type="RefSeq" id="WP_069185236.1">
    <property type="nucleotide sequence ID" value="NZ_BGZH01000003.1"/>
</dbReference>
<protein>
    <recommendedName>
        <fullName evidence="1">AB hydrolase-1 domain-containing protein</fullName>
    </recommendedName>
</protein>
<evidence type="ECO:0000313" key="2">
    <source>
        <dbReference type="EMBL" id="GBO85448.1"/>
    </source>
</evidence>
<comment type="caution">
    <text evidence="2">The sequence shown here is derived from an EMBL/GenBank/DDBJ whole genome shotgun (WGS) entry which is preliminary data.</text>
</comment>
<feature type="domain" description="AB hydrolase-1" evidence="1">
    <location>
        <begin position="70"/>
        <end position="262"/>
    </location>
</feature>
<reference evidence="2 3" key="1">
    <citation type="journal article" date="2019" name="J. Gen. Appl. Microbiol.">
        <title>Aerobic degradation of cis-dichloroethene by the marine bacterium Marinobacter salsuginis strain 5N-3.</title>
        <authorList>
            <person name="Inoue Y."/>
            <person name="Fukunaga Y."/>
            <person name="Katsumata H."/>
            <person name="Ohji S."/>
            <person name="Hosoyama A."/>
            <person name="Mori K."/>
            <person name="Ando K."/>
        </authorList>
    </citation>
    <scope>NUCLEOTIDE SEQUENCE [LARGE SCALE GENOMIC DNA]</scope>
    <source>
        <strain evidence="2 3">5N-3</strain>
    </source>
</reference>
<name>A0A5M3PRF4_9GAMM</name>
<gene>
    <name evidence="2" type="ORF">MS5N3_28990</name>
</gene>
<dbReference type="PANTHER" id="PTHR46438:SF11">
    <property type="entry name" value="LIPASE-RELATED"/>
    <property type="match status" value="1"/>
</dbReference>
<evidence type="ECO:0000313" key="3">
    <source>
        <dbReference type="Proteomes" id="UP000340077"/>
    </source>
</evidence>
<dbReference type="EMBL" id="BGZH01000003">
    <property type="protein sequence ID" value="GBO85448.1"/>
    <property type="molecule type" value="Genomic_DNA"/>
</dbReference>
<organism evidence="2 3">
    <name type="scientific">Marinobacter salsuginis</name>
    <dbReference type="NCBI Taxonomy" id="418719"/>
    <lineage>
        <taxon>Bacteria</taxon>
        <taxon>Pseudomonadati</taxon>
        <taxon>Pseudomonadota</taxon>
        <taxon>Gammaproteobacteria</taxon>
        <taxon>Pseudomonadales</taxon>
        <taxon>Marinobacteraceae</taxon>
        <taxon>Marinobacter</taxon>
    </lineage>
</organism>
<dbReference type="InterPro" id="IPR000073">
    <property type="entry name" value="AB_hydrolase_1"/>
</dbReference>
<keyword evidence="3" id="KW-1185">Reference proteome</keyword>